<evidence type="ECO:0000256" key="1">
    <source>
        <dbReference type="SAM" id="Coils"/>
    </source>
</evidence>
<gene>
    <name evidence="2" type="ORF">Cni_G22621</name>
</gene>
<evidence type="ECO:0000313" key="2">
    <source>
        <dbReference type="EMBL" id="WOL13841.1"/>
    </source>
</evidence>
<name>A0AAQ3KX12_9LILI</name>
<keyword evidence="3" id="KW-1185">Reference proteome</keyword>
<dbReference type="AlphaFoldDB" id="A0AAQ3KX12"/>
<protein>
    <submittedName>
        <fullName evidence="2">Protein At-4/1 isoform X2</fullName>
    </submittedName>
</protein>
<feature type="coiled-coil region" evidence="1">
    <location>
        <begin position="125"/>
        <end position="186"/>
    </location>
</feature>
<dbReference type="Proteomes" id="UP001327560">
    <property type="component" value="Chromosome 7"/>
</dbReference>
<organism evidence="2 3">
    <name type="scientific">Canna indica</name>
    <name type="common">Indian-shot</name>
    <dbReference type="NCBI Taxonomy" id="4628"/>
    <lineage>
        <taxon>Eukaryota</taxon>
        <taxon>Viridiplantae</taxon>
        <taxon>Streptophyta</taxon>
        <taxon>Embryophyta</taxon>
        <taxon>Tracheophyta</taxon>
        <taxon>Spermatophyta</taxon>
        <taxon>Magnoliopsida</taxon>
        <taxon>Liliopsida</taxon>
        <taxon>Zingiberales</taxon>
        <taxon>Cannaceae</taxon>
        <taxon>Canna</taxon>
    </lineage>
</organism>
<accession>A0AAQ3KX12</accession>
<keyword evidence="1" id="KW-0175">Coiled coil</keyword>
<reference evidence="2 3" key="1">
    <citation type="submission" date="2023-10" db="EMBL/GenBank/DDBJ databases">
        <title>Chromosome-scale genome assembly provides insights into flower coloration mechanisms of Canna indica.</title>
        <authorList>
            <person name="Li C."/>
        </authorList>
    </citation>
    <scope>NUCLEOTIDE SEQUENCE [LARGE SCALE GENOMIC DNA]</scope>
    <source>
        <tissue evidence="2">Flower</tissue>
    </source>
</reference>
<feature type="coiled-coil region" evidence="1">
    <location>
        <begin position="25"/>
        <end position="59"/>
    </location>
</feature>
<dbReference type="EMBL" id="CP136896">
    <property type="protein sequence ID" value="WOL13841.1"/>
    <property type="molecule type" value="Genomic_DNA"/>
</dbReference>
<sequence>MKPRGLKLWKPLAMILKQMTYRAKCQSLTEEIGKTNSKLIGLEEEHRKTIDMLKQENEKKIHDLEMQVSCALHKQASDQVMINQLQQELAVHENHTMMITSNFEKHAADLQSKYESEIQELKYCLLAEQEEKYKLQLELKNAENELQVIKKQQEKQQRDSISLHHVETLKQKIMKLRKENESLKRQFTSSKFDHT</sequence>
<proteinExistence type="predicted"/>
<evidence type="ECO:0000313" key="3">
    <source>
        <dbReference type="Proteomes" id="UP001327560"/>
    </source>
</evidence>